<proteinExistence type="predicted"/>
<sequence length="376" mass="42549">MTETKDLSHDHVGLSDTFASRRYFRKFEGIMAHMLHVAGVMEAEGALDSDEVAILTRYAAKLTHTFRALSLKYLLVGRETGRFFGSLTIDRRDSGFPVADEIMTMANDAQQAAAHLAQTASPEELKDQMVQTILGDRVIPTKLQFALSQRLYYEELAKGDLFWVRNDPQAEWTGNMPGGRRTFRVHWATYDSQVNLPVIYLLELEDSGRIALPKDERRWPEVQAHLSAQALGGLKLVTIARGFDSDFDDLHPKRLRRFHVGPMYSHAYTQQAGPLREVLAEARAPEGQDWALVWTEEELISDRVIEEKSGWFSTVEREVFALDPFAGKGQDLGATRTQRSIILPQRPFQVLEEKQPAGFGSVQKFVVSPQGRVLQY</sequence>
<organism evidence="1 2">
    <name type="scientific">Sulfitobacter aestuariivivens</name>
    <dbReference type="NCBI Taxonomy" id="2766981"/>
    <lineage>
        <taxon>Bacteria</taxon>
        <taxon>Pseudomonadati</taxon>
        <taxon>Pseudomonadota</taxon>
        <taxon>Alphaproteobacteria</taxon>
        <taxon>Rhodobacterales</taxon>
        <taxon>Roseobacteraceae</taxon>
        <taxon>Sulfitobacter</taxon>
    </lineage>
</organism>
<reference evidence="1" key="1">
    <citation type="submission" date="2020-08" db="EMBL/GenBank/DDBJ databases">
        <title>Sulfitobacter aestuariivivens sp. nov., isolated from a tidal flat.</title>
        <authorList>
            <person name="Park S."/>
            <person name="Yoon J.-H."/>
        </authorList>
    </citation>
    <scope>NUCLEOTIDE SEQUENCE</scope>
    <source>
        <strain evidence="1">TSTF-M16</strain>
    </source>
</reference>
<comment type="caution">
    <text evidence="1">The sequence shown here is derived from an EMBL/GenBank/DDBJ whole genome shotgun (WGS) entry which is preliminary data.</text>
</comment>
<gene>
    <name evidence="1" type="ORF">H9Q16_13095</name>
</gene>
<protein>
    <submittedName>
        <fullName evidence="1">Uncharacterized protein</fullName>
    </submittedName>
</protein>
<dbReference type="RefSeq" id="WP_191075875.1">
    <property type="nucleotide sequence ID" value="NZ_JACTAG010000002.1"/>
</dbReference>
<keyword evidence="2" id="KW-1185">Reference proteome</keyword>
<dbReference type="AlphaFoldDB" id="A0A927D4K4"/>
<dbReference type="Proteomes" id="UP000635142">
    <property type="component" value="Unassembled WGS sequence"/>
</dbReference>
<evidence type="ECO:0000313" key="2">
    <source>
        <dbReference type="Proteomes" id="UP000635142"/>
    </source>
</evidence>
<name>A0A927D4K4_9RHOB</name>
<evidence type="ECO:0000313" key="1">
    <source>
        <dbReference type="EMBL" id="MBD3664864.1"/>
    </source>
</evidence>
<dbReference type="EMBL" id="JACTAG010000002">
    <property type="protein sequence ID" value="MBD3664864.1"/>
    <property type="molecule type" value="Genomic_DNA"/>
</dbReference>
<accession>A0A927D4K4</accession>